<evidence type="ECO:0000313" key="1">
    <source>
        <dbReference type="WBParaSite" id="BTMF_0001632301-mRNA-1"/>
    </source>
</evidence>
<protein>
    <submittedName>
        <fullName evidence="1">Programmed cell death protein 2</fullName>
    </submittedName>
</protein>
<proteinExistence type="predicted"/>
<organism evidence="1">
    <name type="scientific">Brugia timori</name>
    <dbReference type="NCBI Taxonomy" id="42155"/>
    <lineage>
        <taxon>Eukaryota</taxon>
        <taxon>Metazoa</taxon>
        <taxon>Ecdysozoa</taxon>
        <taxon>Nematoda</taxon>
        <taxon>Chromadorea</taxon>
        <taxon>Rhabditida</taxon>
        <taxon>Spirurina</taxon>
        <taxon>Spiruromorpha</taxon>
        <taxon>Filarioidea</taxon>
        <taxon>Onchocercidae</taxon>
        <taxon>Brugia</taxon>
    </lineage>
</organism>
<sequence>LQLILAPIDHHSTKVFLCYIAALHESPLSIQNSDPQQWHQLDKPPDINHNKYILSCQYHNE</sequence>
<accession>A0A0R3R8G7</accession>
<dbReference type="WBParaSite" id="BTMF_0001632301-mRNA-1">
    <property type="protein sequence ID" value="BTMF_0001632301-mRNA-1"/>
    <property type="gene ID" value="BTMF_0001632301"/>
</dbReference>
<dbReference type="AlphaFoldDB" id="A0A0R3R8G7"/>
<name>A0A0R3R8G7_9BILA</name>
<reference evidence="1" key="1">
    <citation type="submission" date="2017-02" db="UniProtKB">
        <authorList>
            <consortium name="WormBaseParasite"/>
        </authorList>
    </citation>
    <scope>IDENTIFICATION</scope>
</reference>